<feature type="signal peptide" evidence="1">
    <location>
        <begin position="1"/>
        <end position="18"/>
    </location>
</feature>
<evidence type="ECO:0000259" key="2">
    <source>
        <dbReference type="Pfam" id="PF07137"/>
    </source>
</evidence>
<proteinExistence type="predicted"/>
<dbReference type="Gene3D" id="2.40.128.20">
    <property type="match status" value="1"/>
</dbReference>
<evidence type="ECO:0000313" key="3">
    <source>
        <dbReference type="EMBL" id="CAE0408370.1"/>
    </source>
</evidence>
<reference evidence="3" key="1">
    <citation type="submission" date="2021-01" db="EMBL/GenBank/DDBJ databases">
        <authorList>
            <person name="Corre E."/>
            <person name="Pelletier E."/>
            <person name="Niang G."/>
            <person name="Scheremetjew M."/>
            <person name="Finn R."/>
            <person name="Kale V."/>
            <person name="Holt S."/>
            <person name="Cochrane G."/>
            <person name="Meng A."/>
            <person name="Brown T."/>
            <person name="Cohen L."/>
        </authorList>
    </citation>
    <scope>NUCLEOTIDE SEQUENCE</scope>
    <source>
        <strain evidence="3">CCMP127</strain>
    </source>
</reference>
<dbReference type="PANTHER" id="PTHR33970:SF1">
    <property type="entry name" value="VIOLAXANTHIN DE-EPOXIDASE, CHLOROPLASTIC"/>
    <property type="match status" value="1"/>
</dbReference>
<dbReference type="GO" id="GO:0046422">
    <property type="term" value="F:violaxanthin de-epoxidase activity"/>
    <property type="evidence" value="ECO:0007669"/>
    <property type="project" value="InterPro"/>
</dbReference>
<dbReference type="GO" id="GO:0010028">
    <property type="term" value="P:xanthophyll cycle"/>
    <property type="evidence" value="ECO:0007669"/>
    <property type="project" value="InterPro"/>
</dbReference>
<feature type="domain" description="VDE lipocalin" evidence="2">
    <location>
        <begin position="121"/>
        <end position="386"/>
    </location>
</feature>
<dbReference type="InterPro" id="IPR044682">
    <property type="entry name" value="VDE"/>
</dbReference>
<dbReference type="EMBL" id="HBIM01007192">
    <property type="protein sequence ID" value="CAE0408370.1"/>
    <property type="molecule type" value="Transcribed_RNA"/>
</dbReference>
<feature type="chain" id="PRO_5030785050" description="VDE lipocalin domain-containing protein" evidence="1">
    <location>
        <begin position="19"/>
        <end position="432"/>
    </location>
</feature>
<dbReference type="InterPro" id="IPR010788">
    <property type="entry name" value="VDE_dom"/>
</dbReference>
<accession>A0A7S3P6I1</accession>
<dbReference type="Pfam" id="PF07137">
    <property type="entry name" value="VDE"/>
    <property type="match status" value="1"/>
</dbReference>
<dbReference type="InterPro" id="IPR012674">
    <property type="entry name" value="Calycin"/>
</dbReference>
<evidence type="ECO:0000256" key="1">
    <source>
        <dbReference type="SAM" id="SignalP"/>
    </source>
</evidence>
<dbReference type="PANTHER" id="PTHR33970">
    <property type="entry name" value="VIOLAXANTHIN DE-EPOXIDASE, CHLOROPLASTIC-RELATED"/>
    <property type="match status" value="1"/>
</dbReference>
<dbReference type="AlphaFoldDB" id="A0A7S3P6I1"/>
<sequence length="432" mass="46720">MRLYFWLPCIAFTGHVLAFVSPRTNQQLSGTFTVDSSSRDQSSASTLYLGRRDGSSNEDANQPTRPLLNDWKSKLTSIVLGGLVVSTGLFGLPGHSFAGDITKYDGFAEYAKENQMEKSDVGCFISKCGDQTKDLFSNPRGIKGVSCLGRCKGEQSCATRCFAEFGSESLNNWLSCTIEENECVKVPKDIDNSAEGLGYSTVVKNFDPKSLVGTWYKTDGLNPNYDLFDCQTNTFKLTAKDELDMGIFFRVRRPAESGGGFWENALTEHMVVDAPEASNTVPVVAAANAASDSNDMNSAGRTMHTAGKMYGLQFSENWYILGESDGSGGVPPFKLVAYKGHTLQGNYEGAFVYSKEPVLPEAAKPAIREAASKAGLDFGSFTRIDNTCPAGASLNDAEAGTGTSTTDWIDLVVGEGGVIDWISPGWRGEYKK</sequence>
<protein>
    <recommendedName>
        <fullName evidence="2">VDE lipocalin domain-containing protein</fullName>
    </recommendedName>
</protein>
<keyword evidence="1" id="KW-0732">Signal</keyword>
<dbReference type="SUPFAM" id="SSF50814">
    <property type="entry name" value="Lipocalins"/>
    <property type="match status" value="1"/>
</dbReference>
<organism evidence="3">
    <name type="scientific">Amphora coffeiformis</name>
    <dbReference type="NCBI Taxonomy" id="265554"/>
    <lineage>
        <taxon>Eukaryota</taxon>
        <taxon>Sar</taxon>
        <taxon>Stramenopiles</taxon>
        <taxon>Ochrophyta</taxon>
        <taxon>Bacillariophyta</taxon>
        <taxon>Bacillariophyceae</taxon>
        <taxon>Bacillariophycidae</taxon>
        <taxon>Thalassiophysales</taxon>
        <taxon>Catenulaceae</taxon>
        <taxon>Amphora</taxon>
    </lineage>
</organism>
<gene>
    <name evidence="3" type="ORF">ACOF00016_LOCUS6127</name>
</gene>
<name>A0A7S3P6I1_9STRA</name>